<dbReference type="PANTHER" id="PTHR30032">
    <property type="entry name" value="N-ACETYLMURAMOYL-L-ALANINE AMIDASE-RELATED"/>
    <property type="match status" value="1"/>
</dbReference>
<dbReference type="InterPro" id="IPR007253">
    <property type="entry name" value="Cell_wall-bd_2"/>
</dbReference>
<accession>A0A6N7X0P9</accession>
<protein>
    <submittedName>
        <fullName evidence="3">Cna B-type domain-containing protein</fullName>
    </submittedName>
</protein>
<feature type="chain" id="PRO_5038643078" evidence="1">
    <location>
        <begin position="21"/>
        <end position="697"/>
    </location>
</feature>
<feature type="domain" description="CNA-B" evidence="2">
    <location>
        <begin position="286"/>
        <end position="365"/>
    </location>
</feature>
<dbReference type="Proteomes" id="UP000440713">
    <property type="component" value="Unassembled WGS sequence"/>
</dbReference>
<evidence type="ECO:0000313" key="3">
    <source>
        <dbReference type="EMBL" id="MST62540.1"/>
    </source>
</evidence>
<dbReference type="CDD" id="cd00222">
    <property type="entry name" value="CollagenBindB"/>
    <property type="match status" value="1"/>
</dbReference>
<dbReference type="RefSeq" id="WP_154537932.1">
    <property type="nucleotide sequence ID" value="NZ_JAXFLG010000059.1"/>
</dbReference>
<dbReference type="EMBL" id="VUNE01000003">
    <property type="protein sequence ID" value="MST62540.1"/>
    <property type="molecule type" value="Genomic_DNA"/>
</dbReference>
<organism evidence="3 4">
    <name type="scientific">Peptostreptococcus porci</name>
    <dbReference type="NCBI Taxonomy" id="2652282"/>
    <lineage>
        <taxon>Bacteria</taxon>
        <taxon>Bacillati</taxon>
        <taxon>Bacillota</taxon>
        <taxon>Clostridia</taxon>
        <taxon>Peptostreptococcales</taxon>
        <taxon>Peptostreptococcaceae</taxon>
        <taxon>Peptostreptococcus</taxon>
    </lineage>
</organism>
<dbReference type="Pfam" id="PF04122">
    <property type="entry name" value="CW_binding_2"/>
    <property type="match status" value="3"/>
</dbReference>
<evidence type="ECO:0000256" key="1">
    <source>
        <dbReference type="SAM" id="SignalP"/>
    </source>
</evidence>
<feature type="signal peptide" evidence="1">
    <location>
        <begin position="1"/>
        <end position="20"/>
    </location>
</feature>
<proteinExistence type="predicted"/>
<sequence>MKRQSISILTAVLMGTSVFGVNGAFNSYAVDANDYGSAVSSAPNSGNKFQQQVIIQWSNKVKKPENVTLKLYKKIVPTLDGYQPDDVNDGTLIKKVTVPSSTMLYSFDGLEKQNSDGTFNYYYAMIDDSSGENYDVMYTRLGSSTSIYVYSANQTTTQDADIKLLWNDSNNSAGKRPSVVDFRVKEKDTPETVYVAQLKKGTGDTENYWSKSINFKKDSGDLTAEKYEIKISIDGYEVSTKNVEAGNKIIFEVTATYKPTSNDNTHNSSLPITEPSAIAAARHLNVSVDSIWDDKNNVDNVRPERFEVRLFADGKDTGKKISIKSIEGSKETFGVLPIYNKDGSRIVYTVVADNYKYYTSAISNTKKYYTKAYGDETIVENYEFTFTNKHVPFSKETIQNTPTSTDRVSGTDRIQTAIEISKKYFGKSETVIIARHDLFPDSMTATVLSKQLNAPILLTNQEKLSDNLKDEITRLGVKDIIIVGGPNSVSDAVKSELNAFDSNIERVSGVDRYETSDKVARRVVGITGIKNKAVIASGEVFPDALSISSFAAKNGYPILLVKKNDISPAVRTAMSDLKITGTYIVGGENTISKATEKNITGVLERISGDDRYSTSVAIAKSKFPESKKAFLASGEIFADALVIGPVGAKYDAPILLTPSSKVSRSVSDYIKKSSITSLVAVGGQRYVPDYIVNLLTK</sequence>
<keyword evidence="4" id="KW-1185">Reference proteome</keyword>
<dbReference type="AlphaFoldDB" id="A0A6N7X0P9"/>
<reference evidence="3 4" key="1">
    <citation type="submission" date="2019-08" db="EMBL/GenBank/DDBJ databases">
        <title>In-depth cultivation of the pig gut microbiome towards novel bacterial diversity and tailored functional studies.</title>
        <authorList>
            <person name="Wylensek D."/>
            <person name="Hitch T.C.A."/>
            <person name="Clavel T."/>
        </authorList>
    </citation>
    <scope>NUCLEOTIDE SEQUENCE [LARGE SCALE GENOMIC DNA]</scope>
    <source>
        <strain evidence="3 4">WCA-SAB-591-4A-A</strain>
    </source>
</reference>
<evidence type="ECO:0000259" key="2">
    <source>
        <dbReference type="Pfam" id="PF05738"/>
    </source>
</evidence>
<dbReference type="SUPFAM" id="SSF49478">
    <property type="entry name" value="Cna protein B-type domain"/>
    <property type="match status" value="1"/>
</dbReference>
<evidence type="ECO:0000313" key="4">
    <source>
        <dbReference type="Proteomes" id="UP000440713"/>
    </source>
</evidence>
<dbReference type="Gene3D" id="3.40.50.12090">
    <property type="match status" value="2"/>
</dbReference>
<dbReference type="InterPro" id="IPR051922">
    <property type="entry name" value="Bact_Sporulation_Assoc"/>
</dbReference>
<dbReference type="Gene3D" id="2.60.40.1140">
    <property type="entry name" value="Collagen-binding surface protein Cna, B-type domain"/>
    <property type="match status" value="1"/>
</dbReference>
<name>A0A6N7X0P9_9FIRM</name>
<gene>
    <name evidence="3" type="ORF">FYJ71_06125</name>
</gene>
<dbReference type="Pfam" id="PF05738">
    <property type="entry name" value="Cna_B"/>
    <property type="match status" value="1"/>
</dbReference>
<dbReference type="InterPro" id="IPR008454">
    <property type="entry name" value="Collagen-bd_Cna-like_B-typ_dom"/>
</dbReference>
<keyword evidence="1" id="KW-0732">Signal</keyword>
<dbReference type="PANTHER" id="PTHR30032:SF8">
    <property type="entry name" value="GERMINATION-SPECIFIC N-ACETYLMURAMOYL-L-ALANINE AMIDASE"/>
    <property type="match status" value="1"/>
</dbReference>
<comment type="caution">
    <text evidence="3">The sequence shown here is derived from an EMBL/GenBank/DDBJ whole genome shotgun (WGS) entry which is preliminary data.</text>
</comment>